<dbReference type="InterPro" id="IPR050101">
    <property type="entry name" value="CinA"/>
</dbReference>
<evidence type="ECO:0000313" key="3">
    <source>
        <dbReference type="Proteomes" id="UP000016426"/>
    </source>
</evidence>
<reference evidence="2 3" key="1">
    <citation type="journal article" date="2013" name="Genome Announc.">
        <title>Genome Sequence of the Pigment-Producing Bacterium Pseudogulbenkiania ferrooxidans, Isolated from Loktak Lake.</title>
        <authorList>
            <person name="Puranik S."/>
            <person name="Talkal R."/>
            <person name="Qureshi A."/>
            <person name="Khardenavis A."/>
            <person name="Kapley A."/>
            <person name="Purohit H.J."/>
        </authorList>
    </citation>
    <scope>NUCLEOTIDE SEQUENCE [LARGE SCALE GENOMIC DNA]</scope>
    <source>
        <strain evidence="2 3">EGD-HP2</strain>
    </source>
</reference>
<protein>
    <submittedName>
        <fullName evidence="2">Damage-inducible protein</fullName>
    </submittedName>
</protein>
<name>A0ABP2XIN7_9NEIS</name>
<proteinExistence type="predicted"/>
<feature type="domain" description="MoaB/Mog" evidence="1">
    <location>
        <begin position="6"/>
        <end position="166"/>
    </location>
</feature>
<dbReference type="SMART" id="SM00852">
    <property type="entry name" value="MoCF_biosynth"/>
    <property type="match status" value="1"/>
</dbReference>
<accession>A0ABP2XIN7</accession>
<dbReference type="PANTHER" id="PTHR13939:SF0">
    <property type="entry name" value="NMN AMIDOHYDROLASE-LIKE PROTEIN YFAY"/>
    <property type="match status" value="1"/>
</dbReference>
<evidence type="ECO:0000259" key="1">
    <source>
        <dbReference type="SMART" id="SM00852"/>
    </source>
</evidence>
<gene>
    <name evidence="2" type="ORF">O166_12335</name>
</gene>
<dbReference type="Proteomes" id="UP000016426">
    <property type="component" value="Unassembled WGS sequence"/>
</dbReference>
<organism evidence="2 3">
    <name type="scientific">Pseudogulbenkiania ferrooxidans EGD-HP2</name>
    <dbReference type="NCBI Taxonomy" id="1388764"/>
    <lineage>
        <taxon>Bacteria</taxon>
        <taxon>Pseudomonadati</taxon>
        <taxon>Pseudomonadota</taxon>
        <taxon>Betaproteobacteria</taxon>
        <taxon>Neisseriales</taxon>
        <taxon>Chromobacteriaceae</taxon>
        <taxon>Pseudogulbenkiania</taxon>
    </lineage>
</organism>
<comment type="caution">
    <text evidence="2">The sequence shown here is derived from an EMBL/GenBank/DDBJ whole genome shotgun (WGS) entry which is preliminary data.</text>
</comment>
<dbReference type="Gene3D" id="3.40.980.10">
    <property type="entry name" value="MoaB/Mog-like domain"/>
    <property type="match status" value="1"/>
</dbReference>
<dbReference type="SUPFAM" id="SSF53218">
    <property type="entry name" value="Molybdenum cofactor biosynthesis proteins"/>
    <property type="match status" value="1"/>
</dbReference>
<keyword evidence="3" id="KW-1185">Reference proteome</keyword>
<dbReference type="InterPro" id="IPR001453">
    <property type="entry name" value="MoaB/Mog_dom"/>
</dbReference>
<evidence type="ECO:0000313" key="2">
    <source>
        <dbReference type="EMBL" id="ERE03337.1"/>
    </source>
</evidence>
<dbReference type="Pfam" id="PF00994">
    <property type="entry name" value="MoCF_biosynth"/>
    <property type="match status" value="1"/>
</dbReference>
<dbReference type="InterPro" id="IPR036425">
    <property type="entry name" value="MoaB/Mog-like_dom_sf"/>
</dbReference>
<dbReference type="PANTHER" id="PTHR13939">
    <property type="entry name" value="NICOTINAMIDE-NUCLEOTIDE AMIDOHYDROLASE PNCC"/>
    <property type="match status" value="1"/>
</dbReference>
<dbReference type="RefSeq" id="WP_021478018.1">
    <property type="nucleotide sequence ID" value="NZ_AVPH01000262.1"/>
</dbReference>
<sequence>MSMSVGALIIGDELLSGKRQDKHMQALIRILAARGMKLAWAEYLGDDPARIEAALRRAFAGGDLVFSFGGIGATPDDHTRACAARALGAPLELHPEAKALIEGRFGADAYPHRILMGHFPQGAAIIPNPVNQIAGFSCGSVHFLPGFPSMAWPMAEWVLDTHCRHLFNDQPDVEQSCIAIKAREGDLIGLMQDFTIRYPALRLSCLPNFGSEEIPEMHIEFGFAGQPALVEIAIDEWVKALQARGYEVRANNPQAEN</sequence>
<dbReference type="EMBL" id="AVPH01000262">
    <property type="protein sequence ID" value="ERE03337.1"/>
    <property type="molecule type" value="Genomic_DNA"/>
</dbReference>
<dbReference type="CDD" id="cd00885">
    <property type="entry name" value="cinA"/>
    <property type="match status" value="1"/>
</dbReference>